<dbReference type="EMBL" id="BSBI01000015">
    <property type="protein sequence ID" value="GLF98526.1"/>
    <property type="molecule type" value="Genomic_DNA"/>
</dbReference>
<protein>
    <submittedName>
        <fullName evidence="1">MarR family transcriptional regulator</fullName>
    </submittedName>
</protein>
<organism evidence="1 2">
    <name type="scientific">Streptomyces yaizuensis</name>
    <dbReference type="NCBI Taxonomy" id="2989713"/>
    <lineage>
        <taxon>Bacteria</taxon>
        <taxon>Bacillati</taxon>
        <taxon>Actinomycetota</taxon>
        <taxon>Actinomycetes</taxon>
        <taxon>Kitasatosporales</taxon>
        <taxon>Streptomycetaceae</taxon>
        <taxon>Streptomyces</taxon>
    </lineage>
</organism>
<accession>A0ABQ5P8F7</accession>
<reference evidence="1 2" key="1">
    <citation type="submission" date="2022-10" db="EMBL/GenBank/DDBJ databases">
        <title>Draft genome sequence of Streptomyces sp. YSPA8.</title>
        <authorList>
            <person name="Moriuchi R."/>
            <person name="Dohra H."/>
            <person name="Yamamura H."/>
            <person name="Kodani S."/>
        </authorList>
    </citation>
    <scope>NUCLEOTIDE SEQUENCE [LARGE SCALE GENOMIC DNA]</scope>
    <source>
        <strain evidence="1 2">YSPA8</strain>
    </source>
</reference>
<comment type="caution">
    <text evidence="1">The sequence shown here is derived from an EMBL/GenBank/DDBJ whole genome shotgun (WGS) entry which is preliminary data.</text>
</comment>
<keyword evidence="2" id="KW-1185">Reference proteome</keyword>
<dbReference type="Pfam" id="PF21863">
    <property type="entry name" value="HTH_67"/>
    <property type="match status" value="1"/>
</dbReference>
<proteinExistence type="predicted"/>
<name>A0ABQ5P8F7_9ACTN</name>
<gene>
    <name evidence="1" type="ORF">SYYSPA8_29535</name>
</gene>
<evidence type="ECO:0000313" key="2">
    <source>
        <dbReference type="Proteomes" id="UP001291653"/>
    </source>
</evidence>
<evidence type="ECO:0000313" key="1">
    <source>
        <dbReference type="EMBL" id="GLF98526.1"/>
    </source>
</evidence>
<dbReference type="RefSeq" id="WP_323450505.1">
    <property type="nucleotide sequence ID" value="NZ_BSBI01000015.1"/>
</dbReference>
<sequence>MTTTADTTAVTPRELWTLFEPVHAVTYFSPEAVTAFEDAGLRGFWRGYFAGRSAPLGVTGPRPVAAAFCSFAPSMVAQSLPAVWDVVTPGQTLEVRRAGARAALARLLGDQEERVAEAAGLLAEAAEAADLTGRPLAAANAALEVPKDPLDLLWHTATVLREHRGDGHVAAQVAADLDGCEILALRVGIDLPRSELQPYRGWSDEEWDASVERLAERGLLTPEGKATDAGRALLTEIEEGTDRAAARPWAGVDTGRLHRALEPLARTVARTLRFPNPIGLPERSGV</sequence>
<dbReference type="NCBIfam" id="NF047719">
    <property type="entry name" value="SCO6745_fam_HTH"/>
    <property type="match status" value="1"/>
</dbReference>
<dbReference type="InterPro" id="IPR054058">
    <property type="entry name" value="HTH_67"/>
</dbReference>
<dbReference type="Proteomes" id="UP001291653">
    <property type="component" value="Unassembled WGS sequence"/>
</dbReference>